<protein>
    <submittedName>
        <fullName evidence="1">Uncharacterized protein</fullName>
    </submittedName>
</protein>
<reference evidence="1" key="1">
    <citation type="submission" date="2020-03" db="EMBL/GenBank/DDBJ databases">
        <title>A high-quality chromosome-level genome assembly of a woody plant with both climbing and erect habits, Rhamnella rubrinervis.</title>
        <authorList>
            <person name="Lu Z."/>
            <person name="Yang Y."/>
            <person name="Zhu X."/>
            <person name="Sun Y."/>
        </authorList>
    </citation>
    <scope>NUCLEOTIDE SEQUENCE</scope>
    <source>
        <strain evidence="1">BYM</strain>
        <tissue evidence="1">Leaf</tissue>
    </source>
</reference>
<accession>A0A8K0H4T2</accession>
<name>A0A8K0H4T2_9ROSA</name>
<evidence type="ECO:0000313" key="1">
    <source>
        <dbReference type="EMBL" id="KAF3445638.1"/>
    </source>
</evidence>
<comment type="caution">
    <text evidence="1">The sequence shown here is derived from an EMBL/GenBank/DDBJ whole genome shotgun (WGS) entry which is preliminary data.</text>
</comment>
<organism evidence="1 2">
    <name type="scientific">Rhamnella rubrinervis</name>
    <dbReference type="NCBI Taxonomy" id="2594499"/>
    <lineage>
        <taxon>Eukaryota</taxon>
        <taxon>Viridiplantae</taxon>
        <taxon>Streptophyta</taxon>
        <taxon>Embryophyta</taxon>
        <taxon>Tracheophyta</taxon>
        <taxon>Spermatophyta</taxon>
        <taxon>Magnoliopsida</taxon>
        <taxon>eudicotyledons</taxon>
        <taxon>Gunneridae</taxon>
        <taxon>Pentapetalae</taxon>
        <taxon>rosids</taxon>
        <taxon>fabids</taxon>
        <taxon>Rosales</taxon>
        <taxon>Rhamnaceae</taxon>
        <taxon>rhamnoid group</taxon>
        <taxon>Rhamneae</taxon>
        <taxon>Rhamnella</taxon>
    </lineage>
</organism>
<dbReference type="AlphaFoldDB" id="A0A8K0H4T2"/>
<sequence>MPVFNVSSDSQITANLELLFDPVVNNNVDNTSVISYEHVNAMVFDRRRHGEKLLANTTVAPFEQRGGKDNRTVAVRIDGVMMDVEDYEQHNYCRYGVSYLVIKLKGFARMKGGRWRKRTSNIRALCGVMKVRFSLNQTIAAALPDCLPVATYWLDSYGCWRSFDHGETCPCEVDGDWS</sequence>
<evidence type="ECO:0000313" key="2">
    <source>
        <dbReference type="Proteomes" id="UP000796880"/>
    </source>
</evidence>
<proteinExistence type="predicted"/>
<dbReference type="Proteomes" id="UP000796880">
    <property type="component" value="Unassembled WGS sequence"/>
</dbReference>
<dbReference type="EMBL" id="VOIH02000005">
    <property type="protein sequence ID" value="KAF3445638.1"/>
    <property type="molecule type" value="Genomic_DNA"/>
</dbReference>
<gene>
    <name evidence="1" type="ORF">FNV43_RR10814</name>
</gene>
<keyword evidence="2" id="KW-1185">Reference proteome</keyword>